<evidence type="ECO:0000313" key="2">
    <source>
        <dbReference type="Proteomes" id="UP000239757"/>
    </source>
</evidence>
<sequence>MEIQLLPWTHCMTSLSSKLYKPLLYSSSSKLVPFSSSSLSSSSTRVSSSNSLKLCAAPLEAGWLDSLSCPSPHAAADDPTRPNADSTWVIGIDPDLSGALALLKSDSSGSSAQVFDSPHLPVQVGNRVRKRLDARSIVRLLQSLEAPIGTAAYIEQSVPFPKDGKQFQCHLCSWKREFELAGAGSTKDDSRRLASTLFPSLSDMLKRKKDHGRAEALLIATYGKGLRMKVDPSLLVENSVQ</sequence>
<name>A0A2P5VPF9_GOSBA</name>
<accession>A0A2P5VPF9</accession>
<dbReference type="CDD" id="cd22992">
    <property type="entry name" value="MOC1"/>
    <property type="match status" value="1"/>
</dbReference>
<protein>
    <submittedName>
        <fullName evidence="1">Uncharacterized protein</fullName>
    </submittedName>
</protein>
<proteinExistence type="predicted"/>
<dbReference type="EMBL" id="KZ671696">
    <property type="protein sequence ID" value="PPR80716.1"/>
    <property type="molecule type" value="Genomic_DNA"/>
</dbReference>
<dbReference type="PANTHER" id="PTHR36015:SF6">
    <property type="entry name" value="HOLLIDAY JUNCTION RESOLVASE MOC1, CHLOROPLASTIC-RELATED"/>
    <property type="match status" value="1"/>
</dbReference>
<organism evidence="1 2">
    <name type="scientific">Gossypium barbadense</name>
    <name type="common">Sea Island cotton</name>
    <name type="synonym">Hibiscus barbadensis</name>
    <dbReference type="NCBI Taxonomy" id="3634"/>
    <lineage>
        <taxon>Eukaryota</taxon>
        <taxon>Viridiplantae</taxon>
        <taxon>Streptophyta</taxon>
        <taxon>Embryophyta</taxon>
        <taxon>Tracheophyta</taxon>
        <taxon>Spermatophyta</taxon>
        <taxon>Magnoliopsida</taxon>
        <taxon>eudicotyledons</taxon>
        <taxon>Gunneridae</taxon>
        <taxon>Pentapetalae</taxon>
        <taxon>rosids</taxon>
        <taxon>malvids</taxon>
        <taxon>Malvales</taxon>
        <taxon>Malvaceae</taxon>
        <taxon>Malvoideae</taxon>
        <taxon>Gossypium</taxon>
    </lineage>
</organism>
<gene>
    <name evidence="1" type="ORF">GOBAR_AA39997</name>
</gene>
<dbReference type="GO" id="GO:0008821">
    <property type="term" value="F:crossover junction DNA endonuclease activity"/>
    <property type="evidence" value="ECO:0007669"/>
    <property type="project" value="InterPro"/>
</dbReference>
<dbReference type="OrthoDB" id="1910737at2759"/>
<dbReference type="PANTHER" id="PTHR36015">
    <property type="entry name" value="HOLLIDAY JUNCTION RESOLVASE MOC1, CHLOROPLASTIC-RELATED"/>
    <property type="match status" value="1"/>
</dbReference>
<reference evidence="1 2" key="1">
    <citation type="submission" date="2015-01" db="EMBL/GenBank/DDBJ databases">
        <title>Genome of allotetraploid Gossypium barbadense reveals genomic plasticity and fiber elongation in cotton evolution.</title>
        <authorList>
            <person name="Chen X."/>
            <person name="Liu X."/>
            <person name="Zhao B."/>
            <person name="Zheng H."/>
            <person name="Hu Y."/>
            <person name="Lu G."/>
            <person name="Yang C."/>
            <person name="Chen J."/>
            <person name="Shan C."/>
            <person name="Zhang L."/>
            <person name="Zhou Y."/>
            <person name="Wang L."/>
            <person name="Guo W."/>
            <person name="Bai Y."/>
            <person name="Ruan J."/>
            <person name="Shangguan X."/>
            <person name="Mao Y."/>
            <person name="Jiang J."/>
            <person name="Zhu Y."/>
            <person name="Lei J."/>
            <person name="Kang H."/>
            <person name="Chen S."/>
            <person name="He X."/>
            <person name="Wang R."/>
            <person name="Wang Y."/>
            <person name="Chen J."/>
            <person name="Wang L."/>
            <person name="Yu S."/>
            <person name="Wang B."/>
            <person name="Wei J."/>
            <person name="Song S."/>
            <person name="Lu X."/>
            <person name="Gao Z."/>
            <person name="Gu W."/>
            <person name="Deng X."/>
            <person name="Ma D."/>
            <person name="Wang S."/>
            <person name="Liang W."/>
            <person name="Fang L."/>
            <person name="Cai C."/>
            <person name="Zhu X."/>
            <person name="Zhou B."/>
            <person name="Zhang Y."/>
            <person name="Chen Z."/>
            <person name="Xu S."/>
            <person name="Zhu R."/>
            <person name="Wang S."/>
            <person name="Zhang T."/>
            <person name="Zhao G."/>
        </authorList>
    </citation>
    <scope>NUCLEOTIDE SEQUENCE [LARGE SCALE GENOMIC DNA]</scope>
    <source>
        <strain evidence="2">cv. Xinhai21</strain>
        <tissue evidence="1">Leaf</tissue>
    </source>
</reference>
<dbReference type="AlphaFoldDB" id="A0A2P5VPF9"/>
<dbReference type="InterPro" id="IPR045290">
    <property type="entry name" value="MOC1-like"/>
</dbReference>
<dbReference type="Proteomes" id="UP000239757">
    <property type="component" value="Unassembled WGS sequence"/>
</dbReference>
<evidence type="ECO:0000313" key="1">
    <source>
        <dbReference type="EMBL" id="PPR80716.1"/>
    </source>
</evidence>